<proteinExistence type="predicted"/>
<protein>
    <submittedName>
        <fullName evidence="1">DUF2605 domain-containing protein</fullName>
    </submittedName>
</protein>
<dbReference type="Pfam" id="PF10792">
    <property type="entry name" value="DUF2605"/>
    <property type="match status" value="1"/>
</dbReference>
<evidence type="ECO:0000313" key="2">
    <source>
        <dbReference type="Proteomes" id="UP000662314"/>
    </source>
</evidence>
<comment type="caution">
    <text evidence="1">The sequence shown here is derived from an EMBL/GenBank/DDBJ whole genome shotgun (WGS) entry which is preliminary data.</text>
</comment>
<accession>A0A8J7LDW3</accession>
<dbReference type="RefSeq" id="WP_214433111.1">
    <property type="nucleotide sequence ID" value="NZ_CAWPUQ010000301.1"/>
</dbReference>
<organism evidence="1 2">
    <name type="scientific">Dendronalium phyllosphericum CENA369</name>
    <dbReference type="NCBI Taxonomy" id="1725256"/>
    <lineage>
        <taxon>Bacteria</taxon>
        <taxon>Bacillati</taxon>
        <taxon>Cyanobacteriota</taxon>
        <taxon>Cyanophyceae</taxon>
        <taxon>Nostocales</taxon>
        <taxon>Nostocaceae</taxon>
        <taxon>Dendronalium</taxon>
        <taxon>Dendronalium phyllosphericum</taxon>
    </lineage>
</organism>
<name>A0A8J7LDW3_9NOST</name>
<gene>
    <name evidence="1" type="ORF">I8752_14970</name>
</gene>
<sequence length="112" mass="12972">MRDSNLPGSDLLKTVLEPLLEDFQYWFARSRNFLETEHLSFMSEQEQSGLLERVKQAQEELNTAKMLFTATEGQVGIDMATLMPWHQLVQECWSVAMRFRSQQLDGQDGDSK</sequence>
<dbReference type="AlphaFoldDB" id="A0A8J7LDW3"/>
<keyword evidence="2" id="KW-1185">Reference proteome</keyword>
<dbReference type="EMBL" id="JAECZA010000065">
    <property type="protein sequence ID" value="MBH8574297.1"/>
    <property type="molecule type" value="Genomic_DNA"/>
</dbReference>
<evidence type="ECO:0000313" key="1">
    <source>
        <dbReference type="EMBL" id="MBH8574297.1"/>
    </source>
</evidence>
<dbReference type="InterPro" id="IPR019728">
    <property type="entry name" value="DUF2605"/>
</dbReference>
<reference evidence="1 2" key="1">
    <citation type="journal article" date="2021" name="Int. J. Syst. Evol. Microbiol.">
        <title>Amazonocrinis nigriterrae gen. nov., sp. nov., Atlanticothrix silvestris gen. nov., sp. nov. and Dendronalium phyllosphericum gen. nov., sp. nov., nostocacean cyanobacteria from Brazilian environments.</title>
        <authorList>
            <person name="Alvarenga D.O."/>
            <person name="Andreote A.P.D."/>
            <person name="Branco L.H.Z."/>
            <person name="Delbaje E."/>
            <person name="Cruz R.B."/>
            <person name="Varani A.M."/>
            <person name="Fiore M.F."/>
        </authorList>
    </citation>
    <scope>NUCLEOTIDE SEQUENCE [LARGE SCALE GENOMIC DNA]</scope>
    <source>
        <strain evidence="1 2">CENA369</strain>
    </source>
</reference>
<dbReference type="Proteomes" id="UP000662314">
    <property type="component" value="Unassembled WGS sequence"/>
</dbReference>